<feature type="short sequence motif" description="GXGXXG" evidence="4">
    <location>
        <begin position="10"/>
        <end position="15"/>
    </location>
</feature>
<evidence type="ECO:0000313" key="6">
    <source>
        <dbReference type="EMBL" id="ADO38756.2"/>
    </source>
</evidence>
<evidence type="ECO:0000313" key="7">
    <source>
        <dbReference type="Proteomes" id="UP000006873"/>
    </source>
</evidence>
<dbReference type="GO" id="GO:0016787">
    <property type="term" value="F:hydrolase activity"/>
    <property type="evidence" value="ECO:0007669"/>
    <property type="project" value="UniProtKB-UniRule"/>
</dbReference>
<keyword evidence="2 4" id="KW-0442">Lipid degradation</keyword>
<evidence type="ECO:0000256" key="4">
    <source>
        <dbReference type="PROSITE-ProRule" id="PRU01161"/>
    </source>
</evidence>
<dbReference type="PANTHER" id="PTHR14226:SF29">
    <property type="entry name" value="NEUROPATHY TARGET ESTERASE SWS"/>
    <property type="match status" value="1"/>
</dbReference>
<evidence type="ECO:0000256" key="3">
    <source>
        <dbReference type="ARBA" id="ARBA00023098"/>
    </source>
</evidence>
<evidence type="ECO:0000256" key="2">
    <source>
        <dbReference type="ARBA" id="ARBA00022963"/>
    </source>
</evidence>
<feature type="active site" description="Proton acceptor" evidence="4">
    <location>
        <position position="179"/>
    </location>
</feature>
<dbReference type="KEGG" id="elm:ELI_3805"/>
<feature type="domain" description="PNPLA" evidence="5">
    <location>
        <begin position="6"/>
        <end position="192"/>
    </location>
</feature>
<feature type="active site" description="Nucleophile" evidence="4">
    <location>
        <position position="39"/>
    </location>
</feature>
<dbReference type="PANTHER" id="PTHR14226">
    <property type="entry name" value="NEUROPATHY TARGET ESTERASE/SWISS CHEESE D.MELANOGASTER"/>
    <property type="match status" value="1"/>
</dbReference>
<dbReference type="InterPro" id="IPR002641">
    <property type="entry name" value="PNPLA_dom"/>
</dbReference>
<dbReference type="HOGENOM" id="CLU_034454_3_0_9"/>
<feature type="short sequence motif" description="DGA/G" evidence="4">
    <location>
        <begin position="179"/>
        <end position="181"/>
    </location>
</feature>
<dbReference type="EMBL" id="CP002273">
    <property type="protein sequence ID" value="ADO38756.2"/>
    <property type="molecule type" value="Genomic_DNA"/>
</dbReference>
<keyword evidence="3 4" id="KW-0443">Lipid metabolism</keyword>
<protein>
    <submittedName>
        <fullName evidence="6">Patatin</fullName>
    </submittedName>
</protein>
<dbReference type="SUPFAM" id="SSF52151">
    <property type="entry name" value="FabD/lysophospholipase-like"/>
    <property type="match status" value="1"/>
</dbReference>
<proteinExistence type="predicted"/>
<dbReference type="Gene3D" id="3.40.1090.10">
    <property type="entry name" value="Cytosolic phospholipase A2 catalytic domain"/>
    <property type="match status" value="2"/>
</dbReference>
<reference key="1">
    <citation type="submission" date="2010-09" db="EMBL/GenBank/DDBJ databases">
        <authorList>
            <person name="Roh H."/>
            <person name="Ko H.-J."/>
            <person name="Kim D."/>
            <person name="Choi D.G."/>
            <person name="Park S."/>
            <person name="Kim S."/>
            <person name="Kim K.H."/>
            <person name="Chang I.S."/>
            <person name="Choi I.-G."/>
        </authorList>
    </citation>
    <scope>NUCLEOTIDE SEQUENCE</scope>
    <source>
        <strain>KIST612</strain>
    </source>
</reference>
<organism evidence="6 7">
    <name type="scientific">Eubacterium callanderi</name>
    <dbReference type="NCBI Taxonomy" id="53442"/>
    <lineage>
        <taxon>Bacteria</taxon>
        <taxon>Bacillati</taxon>
        <taxon>Bacillota</taxon>
        <taxon>Clostridia</taxon>
        <taxon>Eubacteriales</taxon>
        <taxon>Eubacteriaceae</taxon>
        <taxon>Eubacterium</taxon>
    </lineage>
</organism>
<feature type="short sequence motif" description="GXSXG" evidence="4">
    <location>
        <begin position="37"/>
        <end position="41"/>
    </location>
</feature>
<dbReference type="InterPro" id="IPR016035">
    <property type="entry name" value="Acyl_Trfase/lysoPLipase"/>
</dbReference>
<dbReference type="GeneID" id="68364709"/>
<name>E3GGF1_9FIRM</name>
<keyword evidence="1 4" id="KW-0378">Hydrolase</keyword>
<dbReference type="PROSITE" id="PS51635">
    <property type="entry name" value="PNPLA"/>
    <property type="match status" value="1"/>
</dbReference>
<dbReference type="CDD" id="cd07209">
    <property type="entry name" value="Pat_hypo_Ecoli_Z1214_like"/>
    <property type="match status" value="1"/>
</dbReference>
<dbReference type="eggNOG" id="COG1752">
    <property type="taxonomic scope" value="Bacteria"/>
</dbReference>
<evidence type="ECO:0000256" key="1">
    <source>
        <dbReference type="ARBA" id="ARBA00022801"/>
    </source>
</evidence>
<dbReference type="AlphaFoldDB" id="E3GGF1"/>
<dbReference type="Proteomes" id="UP000006873">
    <property type="component" value="Chromosome"/>
</dbReference>
<dbReference type="GO" id="GO:0016042">
    <property type="term" value="P:lipid catabolic process"/>
    <property type="evidence" value="ECO:0007669"/>
    <property type="project" value="UniProtKB-UniRule"/>
</dbReference>
<dbReference type="InterPro" id="IPR050301">
    <property type="entry name" value="NTE"/>
</dbReference>
<evidence type="ECO:0000259" key="5">
    <source>
        <dbReference type="PROSITE" id="PS51635"/>
    </source>
</evidence>
<sequence length="487" mass="55481">MKKYGLVLSGGGTKGAFEIGVWQALREMKIHTPCVIGTSVGALNAAVIAQNDFDKALDFWSNLTINQVLNLNTHMTNKYVEQWSKTSFDFFRLSFLNDLFHGGFDITPLRENLQNLISEDTIRKSSIRLGLVTVRLNTLSPIKLMIEDIPEGQLLDYLLASAAFPVFQKQEIDGTTYLDGGFYDNVPINFMAENGYNDIISVEFPALGVKQKIRNKDINLKVINNSEYLGMTLEFDQKTILNNITMGHLDCLKTFKAAKGKFYYFDMSRQRKLYDRLDRFIGTPLQDEISREKVAHLLSIPADSDKPSILAAINAIIRSTNYPEDEPLLMTLLEIAGKSLGVKRLEYYTMDQYLPALLNALNALTKANLSLIKKESTIKDAFKDCPIDYKPTTILDFITFYVLFVGARQDMPLFRLNALIKKFTPEFVLSILLLIYIHQMIKNANLKNLCASQRRGFLIDQKSHLIIFIRRYDSLLNNIIRLHIPND</sequence>
<gene>
    <name evidence="6" type="ordered locus">ELI_3805</name>
</gene>
<dbReference type="RefSeq" id="WP_013382063.1">
    <property type="nucleotide sequence ID" value="NC_014624.2"/>
</dbReference>
<keyword evidence="7" id="KW-1185">Reference proteome</keyword>
<dbReference type="Pfam" id="PF01734">
    <property type="entry name" value="Patatin"/>
    <property type="match status" value="1"/>
</dbReference>
<accession>E3GGF1</accession>
<reference evidence="6 7" key="2">
    <citation type="journal article" date="2011" name="J. Bacteriol.">
        <title>Complete genome sequence of a carbon monoxide-utilizing acetogen, Eubacterium limosum KIST612.</title>
        <authorList>
            <person name="Roh H."/>
            <person name="Ko H.J."/>
            <person name="Kim D."/>
            <person name="Choi D.G."/>
            <person name="Park S."/>
            <person name="Kim S."/>
            <person name="Chang I.S."/>
            <person name="Choi I.G."/>
        </authorList>
    </citation>
    <scope>NUCLEOTIDE SEQUENCE [LARGE SCALE GENOMIC DNA]</scope>
    <source>
        <strain evidence="6 7">KIST612</strain>
    </source>
</reference>